<dbReference type="InterPro" id="IPR002885">
    <property type="entry name" value="PPR_rpt"/>
</dbReference>
<dbReference type="PANTHER" id="PTHR47939:SF10">
    <property type="entry name" value="PENTACOTRIPEPTIDE-REPEAT REGION OF PRORP DOMAIN-CONTAINING PROTEIN"/>
    <property type="match status" value="1"/>
</dbReference>
<proteinExistence type="evidence at transcript level"/>
<evidence type="ECO:0000256" key="4">
    <source>
        <dbReference type="SAM" id="MobiDB-lite"/>
    </source>
</evidence>
<organism evidence="5">
    <name type="scientific">Salvia miltiorrhiza</name>
    <name type="common">Chinese sage</name>
    <dbReference type="NCBI Taxonomy" id="226208"/>
    <lineage>
        <taxon>Eukaryota</taxon>
        <taxon>Viridiplantae</taxon>
        <taxon>Streptophyta</taxon>
        <taxon>Embryophyta</taxon>
        <taxon>Tracheophyta</taxon>
        <taxon>Spermatophyta</taxon>
        <taxon>Magnoliopsida</taxon>
        <taxon>eudicotyledons</taxon>
        <taxon>Gunneridae</taxon>
        <taxon>Pentapetalae</taxon>
        <taxon>asterids</taxon>
        <taxon>lamiids</taxon>
        <taxon>Lamiales</taxon>
        <taxon>Lamiaceae</taxon>
        <taxon>Nepetoideae</taxon>
        <taxon>Mentheae</taxon>
        <taxon>Salviinae</taxon>
        <taxon>Salvia</taxon>
        <taxon>Salvia incertae sedis</taxon>
    </lineage>
</organism>
<keyword evidence="2" id="KW-0677">Repeat</keyword>
<dbReference type="AlphaFoldDB" id="A0A678WDH3"/>
<reference evidence="5" key="2">
    <citation type="submission" date="2018-02" db="EMBL/GenBank/DDBJ databases">
        <authorList>
            <person name="Li H.Q."/>
            <person name="Lu S.F."/>
        </authorList>
    </citation>
    <scope>NUCLEOTIDE SEQUENCE</scope>
</reference>
<dbReference type="Pfam" id="PF01535">
    <property type="entry name" value="PPR"/>
    <property type="match status" value="2"/>
</dbReference>
<evidence type="ECO:0000256" key="1">
    <source>
        <dbReference type="ARBA" id="ARBA00007626"/>
    </source>
</evidence>
<dbReference type="InterPro" id="IPR011990">
    <property type="entry name" value="TPR-like_helical_dom_sf"/>
</dbReference>
<evidence type="ECO:0000256" key="3">
    <source>
        <dbReference type="PROSITE-ProRule" id="PRU00708"/>
    </source>
</evidence>
<reference evidence="5" key="1">
    <citation type="journal article" date="2018" name="Molecules">
        <title>The Pentatricopeptide Repeat Gene Family in Salvia miltiorrhiza: Genome-Wide Characterization and Expression Analysis.</title>
        <authorList>
            <person name="Li H."/>
            <person name="Li C."/>
            <person name="Deng Y."/>
            <person name="Jiang X."/>
            <person name="Lu S."/>
        </authorList>
    </citation>
    <scope>NUCLEOTIDE SEQUENCE</scope>
</reference>
<feature type="region of interest" description="Disordered" evidence="4">
    <location>
        <begin position="59"/>
        <end position="92"/>
    </location>
</feature>
<dbReference type="SUPFAM" id="SSF81901">
    <property type="entry name" value="HCP-like"/>
    <property type="match status" value="1"/>
</dbReference>
<dbReference type="Pfam" id="PF13041">
    <property type="entry name" value="PPR_2"/>
    <property type="match status" value="2"/>
</dbReference>
<dbReference type="PANTHER" id="PTHR47939">
    <property type="entry name" value="MEMBRANE-ASSOCIATED SALT-INDUCIBLE PROTEIN-LIKE"/>
    <property type="match status" value="1"/>
</dbReference>
<feature type="repeat" description="PPR" evidence="3">
    <location>
        <begin position="549"/>
        <end position="584"/>
    </location>
</feature>
<accession>A0A678WDH3</accession>
<feature type="repeat" description="PPR" evidence="3">
    <location>
        <begin position="479"/>
        <end position="513"/>
    </location>
</feature>
<dbReference type="PROSITE" id="PS51375">
    <property type="entry name" value="PPR"/>
    <property type="match status" value="5"/>
</dbReference>
<evidence type="ECO:0000313" key="5">
    <source>
        <dbReference type="EMBL" id="AYM00786.1"/>
    </source>
</evidence>
<feature type="repeat" description="PPR" evidence="3">
    <location>
        <begin position="444"/>
        <end position="478"/>
    </location>
</feature>
<sequence>MWRPLARRALLYRRTSLPRKLHLPVNLQVANRPPPLTHESASRLSFFSSTYHFHQNPRFFSSDSAESRDDLPPEPLISEDNETTGGFDFSGLNESGGFEDEDSIFDGATETPDVNHGFGELFGESVAFGENMDSAEEGVGLVEENDAENVESLLSLLQSSDVVHGSIIPHLERMNLTLDNDLVMKVLQTPCVSGENLIGFFRWVLKKWRFKLTSEVLNELVRSICTRNRRREVYALWDLINEVAEKEKGVVSSECLNEVIAELSKLGKGKAAFEVFNKFEEFGCASNADTYYLTIEALCKRSFYNWAWSVCEKMLTADKLPDAGKVGKIISYLCKGGMGKDAHLVYLYAKDKKINLPRSCMNIVVSSLCRLEKTNKETYEEINKELDRETVSSALEMLGEYSAEDRKYAIKPYSSVIKKLCWIEDVERAKKLLLEMIEFGPPPGNSAFNFVINGLTKSENMEEALSMMKLMESRGLRPDVYTYCVIMSGLVKAGEMDEACKIFDEAKKKHSKLTPVAYHTLIRGFCRLEQFDKAVNLLGEMRQHGVQPQHDEYNKLIKSLCFKALDWETAEKLHEDMNANGIVLNGRTKALIAAVKDLQEVAGAETAETTASA</sequence>
<name>A0A678WDH3_SALMI</name>
<protein>
    <submittedName>
        <fullName evidence="5">Pentatricopeptide repeat protein</fullName>
    </submittedName>
</protein>
<dbReference type="Gene3D" id="1.25.40.10">
    <property type="entry name" value="Tetratricopeptide repeat domain"/>
    <property type="match status" value="2"/>
</dbReference>
<dbReference type="InterPro" id="IPR050667">
    <property type="entry name" value="PPR-containing_protein"/>
</dbReference>
<comment type="similarity">
    <text evidence="1">Belongs to the PPR family. P subfamily.</text>
</comment>
<feature type="repeat" description="PPR" evidence="3">
    <location>
        <begin position="514"/>
        <end position="548"/>
    </location>
</feature>
<dbReference type="EMBL" id="MH004786">
    <property type="protein sequence ID" value="AYM00786.1"/>
    <property type="molecule type" value="mRNA"/>
</dbReference>
<feature type="repeat" description="PPR" evidence="3">
    <location>
        <begin position="409"/>
        <end position="443"/>
    </location>
</feature>
<dbReference type="NCBIfam" id="TIGR00756">
    <property type="entry name" value="PPR"/>
    <property type="match status" value="3"/>
</dbReference>
<evidence type="ECO:0000256" key="2">
    <source>
        <dbReference type="ARBA" id="ARBA00022737"/>
    </source>
</evidence>